<sequence>MKKSLVFATALAGMLALAPAALVSAADNTANTKGDITFETDDQTTTPIVTPPDPGKETKPDGGGNGTPGALRIDFAPDLHFGIQKITSTNQDYKPVQQAGTATDGSGTRSYMPNFVQITDNRGLAATDPTAGWTLALKQEAQFANGTNNLDGAALSFTNNQFITRDATGAVVAAPTGYTSPANVTLTPGTAATLATADNTTAGTVQEIWNTTNTLTPIDATNDLKDTTGADKTDDAFKTAFTAAPKDDGINLNVPGATHKVKGAYTTDLTWTLSATVANTGAAAGTTTPATTGTGTTTP</sequence>
<evidence type="ECO:0000256" key="1">
    <source>
        <dbReference type="SAM" id="MobiDB-lite"/>
    </source>
</evidence>
<dbReference type="Pfam" id="PF13731">
    <property type="entry name" value="WxL"/>
    <property type="match status" value="1"/>
</dbReference>
<dbReference type="RefSeq" id="WP_125754107.1">
    <property type="nucleotide sequence ID" value="NZ_JBHTON010000049.1"/>
</dbReference>
<feature type="chain" id="PRO_5046400885" evidence="2">
    <location>
        <begin position="26"/>
        <end position="299"/>
    </location>
</feature>
<dbReference type="EMBL" id="JBHTON010000049">
    <property type="protein sequence ID" value="MFD1485919.1"/>
    <property type="molecule type" value="Genomic_DNA"/>
</dbReference>
<organism evidence="4 5">
    <name type="scientific">Lacticaseibacillus baoqingensis</name>
    <dbReference type="NCBI Taxonomy" id="2486013"/>
    <lineage>
        <taxon>Bacteria</taxon>
        <taxon>Bacillati</taxon>
        <taxon>Bacillota</taxon>
        <taxon>Bacilli</taxon>
        <taxon>Lactobacillales</taxon>
        <taxon>Lactobacillaceae</taxon>
        <taxon>Lacticaseibacillus</taxon>
    </lineage>
</organism>
<gene>
    <name evidence="4" type="ORF">ACFQ5J_11840</name>
</gene>
<protein>
    <submittedName>
        <fullName evidence="4">WxL domain-containing protein</fullName>
    </submittedName>
</protein>
<evidence type="ECO:0000259" key="3">
    <source>
        <dbReference type="Pfam" id="PF13731"/>
    </source>
</evidence>
<evidence type="ECO:0000256" key="2">
    <source>
        <dbReference type="SAM" id="SignalP"/>
    </source>
</evidence>
<feature type="signal peptide" evidence="2">
    <location>
        <begin position="1"/>
        <end position="25"/>
    </location>
</feature>
<evidence type="ECO:0000313" key="5">
    <source>
        <dbReference type="Proteomes" id="UP001597252"/>
    </source>
</evidence>
<comment type="caution">
    <text evidence="4">The sequence shown here is derived from an EMBL/GenBank/DDBJ whole genome shotgun (WGS) entry which is preliminary data.</text>
</comment>
<dbReference type="Proteomes" id="UP001597252">
    <property type="component" value="Unassembled WGS sequence"/>
</dbReference>
<feature type="region of interest" description="Disordered" evidence="1">
    <location>
        <begin position="33"/>
        <end position="70"/>
    </location>
</feature>
<name>A0ABW4E7M7_9LACO</name>
<accession>A0ABW4E7M7</accession>
<feature type="domain" description="WxL" evidence="3">
    <location>
        <begin position="26"/>
        <end position="276"/>
    </location>
</feature>
<evidence type="ECO:0000313" key="4">
    <source>
        <dbReference type="EMBL" id="MFD1485919.1"/>
    </source>
</evidence>
<keyword evidence="2" id="KW-0732">Signal</keyword>
<dbReference type="InterPro" id="IPR027994">
    <property type="entry name" value="WxL_dom"/>
</dbReference>
<reference evidence="5" key="1">
    <citation type="journal article" date="2019" name="Int. J. Syst. Evol. Microbiol.">
        <title>The Global Catalogue of Microorganisms (GCM) 10K type strain sequencing project: providing services to taxonomists for standard genome sequencing and annotation.</title>
        <authorList>
            <consortium name="The Broad Institute Genomics Platform"/>
            <consortium name="The Broad Institute Genome Sequencing Center for Infectious Disease"/>
            <person name="Wu L."/>
            <person name="Ma J."/>
        </authorList>
    </citation>
    <scope>NUCLEOTIDE SEQUENCE [LARGE SCALE GENOMIC DNA]</scope>
    <source>
        <strain evidence="5">CCM 8903</strain>
    </source>
</reference>
<keyword evidence="5" id="KW-1185">Reference proteome</keyword>
<proteinExistence type="predicted"/>